<dbReference type="Gene3D" id="3.10.450.50">
    <property type="match status" value="1"/>
</dbReference>
<accession>A0A0R1J8I4</accession>
<proteinExistence type="predicted"/>
<keyword evidence="3" id="KW-1185">Reference proteome</keyword>
<dbReference type="RefSeq" id="WP_057765785.1">
    <property type="nucleotide sequence ID" value="NZ_AZDG01000011.1"/>
</dbReference>
<evidence type="ECO:0000313" key="2">
    <source>
        <dbReference type="EMBL" id="KRK64468.1"/>
    </source>
</evidence>
<name>A0A0R1J8I4_9LACO</name>
<dbReference type="EMBL" id="AZDG01000011">
    <property type="protein sequence ID" value="KRK64468.1"/>
    <property type="molecule type" value="Genomic_DNA"/>
</dbReference>
<dbReference type="PATRIC" id="fig|1423811.3.peg.351"/>
<dbReference type="Proteomes" id="UP000050929">
    <property type="component" value="Unassembled WGS sequence"/>
</dbReference>
<dbReference type="AlphaFoldDB" id="A0A0R1J8I4"/>
<organism evidence="2 3">
    <name type="scientific">Companilactobacillus tucceti DSM 20183</name>
    <dbReference type="NCBI Taxonomy" id="1423811"/>
    <lineage>
        <taxon>Bacteria</taxon>
        <taxon>Bacillati</taxon>
        <taxon>Bacillota</taxon>
        <taxon>Bacilli</taxon>
        <taxon>Lactobacillales</taxon>
        <taxon>Lactobacillaceae</taxon>
        <taxon>Companilactobacillus</taxon>
    </lineage>
</organism>
<gene>
    <name evidence="2" type="ORF">FC72_GL000350</name>
</gene>
<dbReference type="SUPFAM" id="SSF54427">
    <property type="entry name" value="NTF2-like"/>
    <property type="match status" value="1"/>
</dbReference>
<dbReference type="Pfam" id="PF12680">
    <property type="entry name" value="SnoaL_2"/>
    <property type="match status" value="1"/>
</dbReference>
<dbReference type="InterPro" id="IPR032710">
    <property type="entry name" value="NTF2-like_dom_sf"/>
</dbReference>
<dbReference type="OrthoDB" id="3267758at2"/>
<comment type="caution">
    <text evidence="2">The sequence shown here is derived from an EMBL/GenBank/DDBJ whole genome shotgun (WGS) entry which is preliminary data.</text>
</comment>
<evidence type="ECO:0000313" key="3">
    <source>
        <dbReference type="Proteomes" id="UP000050929"/>
    </source>
</evidence>
<feature type="domain" description="SnoaL-like" evidence="1">
    <location>
        <begin position="22"/>
        <end position="113"/>
    </location>
</feature>
<reference evidence="2 3" key="1">
    <citation type="journal article" date="2015" name="Genome Announc.">
        <title>Expanding the biotechnology potential of lactobacilli through comparative genomics of 213 strains and associated genera.</title>
        <authorList>
            <person name="Sun Z."/>
            <person name="Harris H.M."/>
            <person name="McCann A."/>
            <person name="Guo C."/>
            <person name="Argimon S."/>
            <person name="Zhang W."/>
            <person name="Yang X."/>
            <person name="Jeffery I.B."/>
            <person name="Cooney J.C."/>
            <person name="Kagawa T.F."/>
            <person name="Liu W."/>
            <person name="Song Y."/>
            <person name="Salvetti E."/>
            <person name="Wrobel A."/>
            <person name="Rasinkangas P."/>
            <person name="Parkhill J."/>
            <person name="Rea M.C."/>
            <person name="O'Sullivan O."/>
            <person name="Ritari J."/>
            <person name="Douillard F.P."/>
            <person name="Paul Ross R."/>
            <person name="Yang R."/>
            <person name="Briner A.E."/>
            <person name="Felis G.E."/>
            <person name="de Vos W.M."/>
            <person name="Barrangou R."/>
            <person name="Klaenhammer T.R."/>
            <person name="Caufield P.W."/>
            <person name="Cui Y."/>
            <person name="Zhang H."/>
            <person name="O'Toole P.W."/>
        </authorList>
    </citation>
    <scope>NUCLEOTIDE SEQUENCE [LARGE SCALE GENOMIC DNA]</scope>
    <source>
        <strain evidence="2 3">DSM 20183</strain>
    </source>
</reference>
<evidence type="ECO:0000259" key="1">
    <source>
        <dbReference type="Pfam" id="PF12680"/>
    </source>
</evidence>
<sequence>MDKNISTIEEYFKLSDLASSDKDSLNKILKLFSDEATIKSGMDETSSGKKEVSDFFEEFFDKFLQLKHLFRTEIVDDFYQTEWAVIGLKKDNSLFSLHGYDYYKFNESGQITSLVVNVS</sequence>
<dbReference type="InterPro" id="IPR037401">
    <property type="entry name" value="SnoaL-like"/>
</dbReference>
<protein>
    <recommendedName>
        <fullName evidence="1">SnoaL-like domain-containing protein</fullName>
    </recommendedName>
</protein>